<dbReference type="GO" id="GO:0008412">
    <property type="term" value="F:4-hydroxybenzoate polyprenyltransferase activity"/>
    <property type="evidence" value="ECO:0007669"/>
    <property type="project" value="UniProtKB-UniRule"/>
</dbReference>
<keyword evidence="8 12" id="KW-0812">Transmembrane</keyword>
<name>A0A1G6II57_9GAMM</name>
<evidence type="ECO:0000256" key="8">
    <source>
        <dbReference type="ARBA" id="ARBA00022692"/>
    </source>
</evidence>
<evidence type="ECO:0000256" key="1">
    <source>
        <dbReference type="ARBA" id="ARBA00001946"/>
    </source>
</evidence>
<evidence type="ECO:0000256" key="12">
    <source>
        <dbReference type="HAMAP-Rule" id="MF_01635"/>
    </source>
</evidence>
<dbReference type="Gene3D" id="1.10.357.140">
    <property type="entry name" value="UbiA prenyltransferase"/>
    <property type="match status" value="1"/>
</dbReference>
<keyword evidence="5 12" id="KW-0997">Cell inner membrane</keyword>
<sequence>MTISQQYLKQKLSAYYRLCRFDKPIGTELVLWPTLWALWVASNGLPDTKILLVMILGAIFMRAAGCVINDFADRKVDLHVERTKHRPLTAGEISSKEALIVFFILIGVSASLLFFLPIATFYCAFGALFLACIYPFMKRYTHLPQVVLGAAFSWAIPMAFTAVGRPIDFTCVLLYMGNLAWTVAYDTQYAITDREDDLKIGVKSTAILFGRFDILAIVILQCSSVLLVAWAMYRDDILHPYGTIALSVVLVDFFYQWLNIRHRNPQQCFKMFLHNRWVGVIIFIGIFFSLL</sequence>
<dbReference type="Gene3D" id="1.20.120.1780">
    <property type="entry name" value="UbiA prenyltransferase"/>
    <property type="match status" value="1"/>
</dbReference>
<evidence type="ECO:0000256" key="5">
    <source>
        <dbReference type="ARBA" id="ARBA00022519"/>
    </source>
</evidence>
<dbReference type="AlphaFoldDB" id="A0A1G6II57"/>
<reference evidence="15" key="1">
    <citation type="submission" date="2016-09" db="EMBL/GenBank/DDBJ databases">
        <authorList>
            <person name="Varghese N."/>
            <person name="Submissions S."/>
        </authorList>
    </citation>
    <scope>NUCLEOTIDE SEQUENCE [LARGE SCALE GENOMIC DNA]</scope>
    <source>
        <strain evidence="15">ANC 4422</strain>
    </source>
</reference>
<evidence type="ECO:0000256" key="10">
    <source>
        <dbReference type="ARBA" id="ARBA00022989"/>
    </source>
</evidence>
<dbReference type="STRING" id="1219383.SAMN05421733_108139"/>
<accession>A0A1G6II57</accession>
<dbReference type="InterPro" id="IPR044878">
    <property type="entry name" value="UbiA_sf"/>
</dbReference>
<feature type="transmembrane region" description="Helical" evidence="12">
    <location>
        <begin position="239"/>
        <end position="260"/>
    </location>
</feature>
<comment type="subcellular location">
    <subcellularLocation>
        <location evidence="12">Cell inner membrane</location>
        <topology evidence="12">Multi-pass membrane protein</topology>
    </subcellularLocation>
    <subcellularLocation>
        <location evidence="2">Membrane</location>
        <topology evidence="2">Multi-pass membrane protein</topology>
    </subcellularLocation>
</comment>
<dbReference type="OrthoDB" id="9782418at2"/>
<protein>
    <recommendedName>
        <fullName evidence="12 13">4-hydroxybenzoate octaprenyltransferase</fullName>
        <ecNumber evidence="12 13">2.5.1.39</ecNumber>
    </recommendedName>
    <alternativeName>
        <fullName evidence="12">4-HB polyprenyltransferase</fullName>
    </alternativeName>
</protein>
<dbReference type="CDD" id="cd13959">
    <property type="entry name" value="PT_UbiA_COQ2"/>
    <property type="match status" value="1"/>
</dbReference>
<dbReference type="PANTHER" id="PTHR11048">
    <property type="entry name" value="PRENYLTRANSFERASES"/>
    <property type="match status" value="1"/>
</dbReference>
<keyword evidence="7 12" id="KW-0831">Ubiquinone biosynthesis</keyword>
<feature type="transmembrane region" description="Helical" evidence="12">
    <location>
        <begin position="272"/>
        <end position="290"/>
    </location>
</feature>
<feature type="transmembrane region" description="Helical" evidence="12">
    <location>
        <begin position="146"/>
        <end position="167"/>
    </location>
</feature>
<evidence type="ECO:0000256" key="4">
    <source>
        <dbReference type="ARBA" id="ARBA00022475"/>
    </source>
</evidence>
<dbReference type="FunFam" id="1.20.120.1780:FF:000001">
    <property type="entry name" value="4-hydroxybenzoate octaprenyltransferase"/>
    <property type="match status" value="1"/>
</dbReference>
<dbReference type="InterPro" id="IPR039653">
    <property type="entry name" value="Prenyltransferase"/>
</dbReference>
<evidence type="ECO:0000256" key="7">
    <source>
        <dbReference type="ARBA" id="ARBA00022688"/>
    </source>
</evidence>
<keyword evidence="15" id="KW-1185">Reference proteome</keyword>
<comment type="similarity">
    <text evidence="3 12">Belongs to the UbiA prenyltransferase family.</text>
</comment>
<dbReference type="HAMAP" id="MF_01635">
    <property type="entry name" value="UbiA"/>
    <property type="match status" value="1"/>
</dbReference>
<comment type="pathway">
    <text evidence="12">Cofactor biosynthesis; ubiquinone biosynthesis.</text>
</comment>
<dbReference type="EC" id="2.5.1.39" evidence="12 13"/>
<gene>
    <name evidence="12" type="primary">ubiA</name>
    <name evidence="14" type="ORF">SAMN05421733_108139</name>
</gene>
<evidence type="ECO:0000256" key="13">
    <source>
        <dbReference type="NCBIfam" id="TIGR01474"/>
    </source>
</evidence>
<dbReference type="UniPathway" id="UPA00232"/>
<proteinExistence type="inferred from homology"/>
<dbReference type="Pfam" id="PF01040">
    <property type="entry name" value="UbiA"/>
    <property type="match status" value="1"/>
</dbReference>
<feature type="transmembrane region" description="Helical" evidence="12">
    <location>
        <begin position="212"/>
        <end position="233"/>
    </location>
</feature>
<keyword evidence="11 12" id="KW-0472">Membrane</keyword>
<dbReference type="EMBL" id="FMYL01000008">
    <property type="protein sequence ID" value="SDC06144.1"/>
    <property type="molecule type" value="Genomic_DNA"/>
</dbReference>
<dbReference type="RefSeq" id="WP_092749012.1">
    <property type="nucleotide sequence ID" value="NZ_FMYL01000008.1"/>
</dbReference>
<dbReference type="PANTHER" id="PTHR11048:SF28">
    <property type="entry name" value="4-HYDROXYBENZOATE POLYPRENYLTRANSFERASE, MITOCHONDRIAL"/>
    <property type="match status" value="1"/>
</dbReference>
<evidence type="ECO:0000256" key="3">
    <source>
        <dbReference type="ARBA" id="ARBA00005985"/>
    </source>
</evidence>
<feature type="transmembrane region" description="Helical" evidence="12">
    <location>
        <begin position="51"/>
        <end position="72"/>
    </location>
</feature>
<organism evidence="14 15">
    <name type="scientific">Acinetobacter boissieri</name>
    <dbReference type="NCBI Taxonomy" id="1219383"/>
    <lineage>
        <taxon>Bacteria</taxon>
        <taxon>Pseudomonadati</taxon>
        <taxon>Pseudomonadota</taxon>
        <taxon>Gammaproteobacteria</taxon>
        <taxon>Moraxellales</taxon>
        <taxon>Moraxellaceae</taxon>
        <taxon>Acinetobacter</taxon>
    </lineage>
</organism>
<dbReference type="GO" id="GO:0005886">
    <property type="term" value="C:plasma membrane"/>
    <property type="evidence" value="ECO:0007669"/>
    <property type="project" value="UniProtKB-SubCell"/>
</dbReference>
<evidence type="ECO:0000256" key="11">
    <source>
        <dbReference type="ARBA" id="ARBA00023136"/>
    </source>
</evidence>
<dbReference type="GO" id="GO:0006744">
    <property type="term" value="P:ubiquinone biosynthetic process"/>
    <property type="evidence" value="ECO:0007669"/>
    <property type="project" value="UniProtKB-UniRule"/>
</dbReference>
<evidence type="ECO:0000256" key="6">
    <source>
        <dbReference type="ARBA" id="ARBA00022679"/>
    </source>
</evidence>
<keyword evidence="10 12" id="KW-1133">Transmembrane helix</keyword>
<evidence type="ECO:0000256" key="9">
    <source>
        <dbReference type="ARBA" id="ARBA00022842"/>
    </source>
</evidence>
<keyword evidence="6 12" id="KW-0808">Transferase</keyword>
<feature type="transmembrane region" description="Helical" evidence="12">
    <location>
        <begin position="93"/>
        <end position="113"/>
    </location>
</feature>
<evidence type="ECO:0000313" key="15">
    <source>
        <dbReference type="Proteomes" id="UP000242501"/>
    </source>
</evidence>
<dbReference type="Proteomes" id="UP000242501">
    <property type="component" value="Unassembled WGS sequence"/>
</dbReference>
<comment type="cofactor">
    <cofactor evidence="1 12">
        <name>Mg(2+)</name>
        <dbReference type="ChEBI" id="CHEBI:18420"/>
    </cofactor>
</comment>
<comment type="function">
    <text evidence="12">Catalyzes the prenylation of para-hydroxybenzoate (PHB) with an all-trans polyprenyl group. Mediates the second step in the final reaction sequence of ubiquinone-8 (UQ-8) biosynthesis, which is the condensation of the polyisoprenoid side chain with PHB, generating the first membrane-bound Q intermediate 3-octaprenyl-4-hydroxybenzoate.</text>
</comment>
<evidence type="ECO:0000313" key="14">
    <source>
        <dbReference type="EMBL" id="SDC06144.1"/>
    </source>
</evidence>
<dbReference type="InterPro" id="IPR006370">
    <property type="entry name" value="HB_polyprenyltransferase-like"/>
</dbReference>
<feature type="transmembrane region" description="Helical" evidence="12">
    <location>
        <begin position="21"/>
        <end position="39"/>
    </location>
</feature>
<dbReference type="InterPro" id="IPR000537">
    <property type="entry name" value="UbiA_prenyltransferase"/>
</dbReference>
<dbReference type="FunFam" id="1.10.357.140:FF:000002">
    <property type="entry name" value="4-hydroxybenzoate octaprenyltransferase"/>
    <property type="match status" value="1"/>
</dbReference>
<keyword evidence="9 12" id="KW-0460">Magnesium</keyword>
<keyword evidence="4 12" id="KW-1003">Cell membrane</keyword>
<comment type="catalytic activity">
    <reaction evidence="12">
        <text>all-trans-octaprenyl diphosphate + 4-hydroxybenzoate = 4-hydroxy-3-(all-trans-octaprenyl)benzoate + diphosphate</text>
        <dbReference type="Rhea" id="RHEA:27782"/>
        <dbReference type="ChEBI" id="CHEBI:1617"/>
        <dbReference type="ChEBI" id="CHEBI:17879"/>
        <dbReference type="ChEBI" id="CHEBI:33019"/>
        <dbReference type="ChEBI" id="CHEBI:57711"/>
        <dbReference type="EC" id="2.5.1.39"/>
    </reaction>
</comment>
<dbReference type="NCBIfam" id="TIGR01474">
    <property type="entry name" value="ubiA_proteo"/>
    <property type="match status" value="1"/>
</dbReference>
<evidence type="ECO:0000256" key="2">
    <source>
        <dbReference type="ARBA" id="ARBA00004141"/>
    </source>
</evidence>